<dbReference type="OrthoDB" id="74360at2759"/>
<reference evidence="4" key="3">
    <citation type="submission" date="2025-04" db="UniProtKB">
        <authorList>
            <consortium name="RefSeq"/>
        </authorList>
    </citation>
    <scope>IDENTIFICATION</scope>
    <source>
        <strain evidence="4">CBS 304.34</strain>
    </source>
</reference>
<dbReference type="RefSeq" id="XP_033572995.1">
    <property type="nucleotide sequence ID" value="XM_033717027.1"/>
</dbReference>
<accession>A0A6A6YB38</accession>
<dbReference type="Proteomes" id="UP000504636">
    <property type="component" value="Unplaced"/>
</dbReference>
<gene>
    <name evidence="2 4" type="ORF">BDZ99DRAFT_423467</name>
</gene>
<evidence type="ECO:0000313" key="4">
    <source>
        <dbReference type="RefSeq" id="XP_033572995.1"/>
    </source>
</evidence>
<dbReference type="PANTHER" id="PTHR42877:SF8">
    <property type="entry name" value="MONOOXYGENASE"/>
    <property type="match status" value="1"/>
</dbReference>
<dbReference type="AlphaFoldDB" id="A0A6A6YB38"/>
<evidence type="ECO:0000256" key="1">
    <source>
        <dbReference type="ARBA" id="ARBA00010139"/>
    </source>
</evidence>
<evidence type="ECO:0000313" key="3">
    <source>
        <dbReference type="Proteomes" id="UP000504636"/>
    </source>
</evidence>
<dbReference type="GeneID" id="54457920"/>
<dbReference type="Pfam" id="PF13450">
    <property type="entry name" value="NAD_binding_8"/>
    <property type="match status" value="1"/>
</dbReference>
<comment type="similarity">
    <text evidence="1">Belongs to the FAD-binding monooxygenase family.</text>
</comment>
<proteinExistence type="inferred from homology"/>
<name>A0A6A6YB38_9PEZI</name>
<reference evidence="2 4" key="1">
    <citation type="journal article" date="2020" name="Stud. Mycol.">
        <title>101 Dothideomycetes genomes: a test case for predicting lifestyles and emergence of pathogens.</title>
        <authorList>
            <person name="Haridas S."/>
            <person name="Albert R."/>
            <person name="Binder M."/>
            <person name="Bloem J."/>
            <person name="Labutti K."/>
            <person name="Salamov A."/>
            <person name="Andreopoulos B."/>
            <person name="Baker S."/>
            <person name="Barry K."/>
            <person name="Bills G."/>
            <person name="Bluhm B."/>
            <person name="Cannon C."/>
            <person name="Castanera R."/>
            <person name="Culley D."/>
            <person name="Daum C."/>
            <person name="Ezra D."/>
            <person name="Gonzalez J."/>
            <person name="Henrissat B."/>
            <person name="Kuo A."/>
            <person name="Liang C."/>
            <person name="Lipzen A."/>
            <person name="Lutzoni F."/>
            <person name="Magnuson J."/>
            <person name="Mondo S."/>
            <person name="Nolan M."/>
            <person name="Ohm R."/>
            <person name="Pangilinan J."/>
            <person name="Park H.-J."/>
            <person name="Ramirez L."/>
            <person name="Alfaro M."/>
            <person name="Sun H."/>
            <person name="Tritt A."/>
            <person name="Yoshinaga Y."/>
            <person name="Zwiers L.-H."/>
            <person name="Turgeon B."/>
            <person name="Goodwin S."/>
            <person name="Spatafora J."/>
            <person name="Crous P."/>
            <person name="Grigoriev I."/>
        </authorList>
    </citation>
    <scope>NUCLEOTIDE SEQUENCE</scope>
    <source>
        <strain evidence="2 4">CBS 304.34</strain>
    </source>
</reference>
<keyword evidence="3" id="KW-1185">Reference proteome</keyword>
<organism evidence="2">
    <name type="scientific">Mytilinidion resinicola</name>
    <dbReference type="NCBI Taxonomy" id="574789"/>
    <lineage>
        <taxon>Eukaryota</taxon>
        <taxon>Fungi</taxon>
        <taxon>Dikarya</taxon>
        <taxon>Ascomycota</taxon>
        <taxon>Pezizomycotina</taxon>
        <taxon>Dothideomycetes</taxon>
        <taxon>Pleosporomycetidae</taxon>
        <taxon>Mytilinidiales</taxon>
        <taxon>Mytilinidiaceae</taxon>
        <taxon>Mytilinidion</taxon>
    </lineage>
</organism>
<dbReference type="InterPro" id="IPR036188">
    <property type="entry name" value="FAD/NAD-bd_sf"/>
</dbReference>
<sequence length="581" mass="65806">MATMPVTNGVSAHRDEADQLPKVPIHSERQMRVICIGAGASGLAFAYKLQRSFDNFSLSIYEKNLDISGTWYENRYPGCACDVAAHNYTYSFEPKPDWSSVYAGSEEIFGYFRDFANKYGLRKYIKTRHEVVGARWDPQTDQWHVQVKDHASGSVYEDFCHILVNAGGILNNWKWPDIKNLDLFKGPKLHSAAWDPSIDLDGKTVGLIGNGSSGIQLLPEILPRVKSLTNFIRTATWVAPPLRGIEQHKYTEQELSDFANKPGLLLEHRKKYQTSTSGVFNLFIKGSETQKLVRDTMEKHMKAQLQDPDLESKLIPNWSVGCRRLTPGIKYLESIKKDKVNLVISSVTEFTPTGCKCANGNEYNFDVLVCATGFDVSFRPRFPLLGRDGKNLQDIWQKESKGYMGVGAPDMPNYFVMLGPNCPIGNGPIMAAIEAQADYILKWCDRWQTENIRSFTPKWEAVEDFVAHSDRFMQSTVWTENCSSWYKGNSVTGRVSALWPGSTLHYLETLAQPRADDYDVVYKGNRFNYLGNGFSQTETDLTSDWAYYIREKDDSEYLSKKKQRQILTKSGSKSGSAFKVI</sequence>
<reference evidence="4" key="2">
    <citation type="submission" date="2020-04" db="EMBL/GenBank/DDBJ databases">
        <authorList>
            <consortium name="NCBI Genome Project"/>
        </authorList>
    </citation>
    <scope>NUCLEOTIDE SEQUENCE</scope>
    <source>
        <strain evidence="4">CBS 304.34</strain>
    </source>
</reference>
<evidence type="ECO:0000313" key="2">
    <source>
        <dbReference type="EMBL" id="KAF2806031.1"/>
    </source>
</evidence>
<dbReference type="SUPFAM" id="SSF51905">
    <property type="entry name" value="FAD/NAD(P)-binding domain"/>
    <property type="match status" value="1"/>
</dbReference>
<protein>
    <submittedName>
        <fullName evidence="2 4">FAD/NAD(P)-binding domain-containing protein</fullName>
    </submittedName>
</protein>
<dbReference type="Gene3D" id="3.50.50.60">
    <property type="entry name" value="FAD/NAD(P)-binding domain"/>
    <property type="match status" value="2"/>
</dbReference>
<dbReference type="PANTHER" id="PTHR42877">
    <property type="entry name" value="L-ORNITHINE N(5)-MONOOXYGENASE-RELATED"/>
    <property type="match status" value="1"/>
</dbReference>
<dbReference type="EMBL" id="MU003708">
    <property type="protein sequence ID" value="KAF2806031.1"/>
    <property type="molecule type" value="Genomic_DNA"/>
</dbReference>
<dbReference type="InterPro" id="IPR051209">
    <property type="entry name" value="FAD-bind_Monooxygenase_sf"/>
</dbReference>